<gene>
    <name evidence="3" type="ORF">G1C97_0004</name>
</gene>
<proteinExistence type="predicted"/>
<keyword evidence="1" id="KW-0812">Transmembrane</keyword>
<keyword evidence="4" id="KW-1185">Reference proteome</keyword>
<keyword evidence="1" id="KW-0472">Membrane</keyword>
<dbReference type="PANTHER" id="PTHR24094:SF15">
    <property type="entry name" value="AMP-DEPENDENT SYNTHETASE_LIGASE DOMAIN-CONTAINING PROTEIN-RELATED"/>
    <property type="match status" value="1"/>
</dbReference>
<name>A0A7Y0EV86_9BIFI</name>
<keyword evidence="1" id="KW-1133">Transmembrane helix</keyword>
<dbReference type="EMBL" id="JAAIIG010000001">
    <property type="protein sequence ID" value="NMM97055.1"/>
    <property type="molecule type" value="Genomic_DNA"/>
</dbReference>
<evidence type="ECO:0000313" key="4">
    <source>
        <dbReference type="Proteomes" id="UP000543419"/>
    </source>
</evidence>
<dbReference type="InterPro" id="IPR011089">
    <property type="entry name" value="GmrSD_C"/>
</dbReference>
<comment type="caution">
    <text evidence="3">The sequence shown here is derived from an EMBL/GenBank/DDBJ whole genome shotgun (WGS) entry which is preliminary data.</text>
</comment>
<evidence type="ECO:0000313" key="3">
    <source>
        <dbReference type="EMBL" id="NMM97055.1"/>
    </source>
</evidence>
<dbReference type="AlphaFoldDB" id="A0A7Y0EV86"/>
<dbReference type="PANTHER" id="PTHR24094">
    <property type="entry name" value="SECRETED PROTEIN"/>
    <property type="match status" value="1"/>
</dbReference>
<evidence type="ECO:0000256" key="1">
    <source>
        <dbReference type="SAM" id="Phobius"/>
    </source>
</evidence>
<accession>A0A7Y0EV86</accession>
<sequence>MTRRRYSVRFRRRRFNASGPLERILILAVLALAIGVTIGLLLPEVSSDTARAVGRYTATGSAADTLATLAVDDNQNSAGYDRNAFGFRETDTDGDGCDVREDVLARDLTDVTYKTSGSCVVQSGTLADPYTGKTIDFTRGRTTSSAVQIDHVVALENAWQSGARDWDNARRREFGNDPYNLLAVDGPANQDKGSASAAYWLPTNSGYRCAYVARQIGVKDKYGLSVTSAEKDAMLAVLHSCPGQAVPED</sequence>
<dbReference type="RefSeq" id="WP_169240006.1">
    <property type="nucleotide sequence ID" value="NZ_JAAIIG010000001.1"/>
</dbReference>
<feature type="transmembrane region" description="Helical" evidence="1">
    <location>
        <begin position="21"/>
        <end position="42"/>
    </location>
</feature>
<dbReference type="Pfam" id="PF07510">
    <property type="entry name" value="GmrSD_C"/>
    <property type="match status" value="1"/>
</dbReference>
<evidence type="ECO:0000259" key="2">
    <source>
        <dbReference type="Pfam" id="PF07510"/>
    </source>
</evidence>
<organism evidence="3 4">
    <name type="scientific">Bifidobacterium olomucense</name>
    <dbReference type="NCBI Taxonomy" id="2675324"/>
    <lineage>
        <taxon>Bacteria</taxon>
        <taxon>Bacillati</taxon>
        <taxon>Actinomycetota</taxon>
        <taxon>Actinomycetes</taxon>
        <taxon>Bifidobacteriales</taxon>
        <taxon>Bifidobacteriaceae</taxon>
        <taxon>Bifidobacterium</taxon>
    </lineage>
</organism>
<protein>
    <submittedName>
        <fullName evidence="3">Deoxyribonuclease</fullName>
    </submittedName>
</protein>
<reference evidence="3 4" key="1">
    <citation type="submission" date="2020-02" db="EMBL/GenBank/DDBJ databases">
        <title>Characterization of phylogenetic diversity of novel bifidobacterial species isolated in Czech ZOOs.</title>
        <authorList>
            <person name="Lugli G.A."/>
            <person name="Vera N.B."/>
            <person name="Ventura M."/>
        </authorList>
    </citation>
    <scope>NUCLEOTIDE SEQUENCE [LARGE SCALE GENOMIC DNA]</scope>
    <source>
        <strain evidence="3 4">DSM 109959</strain>
    </source>
</reference>
<feature type="domain" description="GmrSD restriction endonucleases C-terminal" evidence="2">
    <location>
        <begin position="99"/>
        <end position="236"/>
    </location>
</feature>
<dbReference type="Proteomes" id="UP000543419">
    <property type="component" value="Unassembled WGS sequence"/>
</dbReference>